<reference evidence="1 2" key="1">
    <citation type="journal article" date="2018" name="Nat. Genet.">
        <title>The Rosa genome provides new insights in the design of modern roses.</title>
        <authorList>
            <person name="Bendahmane M."/>
        </authorList>
    </citation>
    <scope>NUCLEOTIDE SEQUENCE [LARGE SCALE GENOMIC DNA]</scope>
    <source>
        <strain evidence="2">cv. Old Blush</strain>
    </source>
</reference>
<accession>A0A2P6RFG7</accession>
<keyword evidence="2" id="KW-1185">Reference proteome</keyword>
<sequence length="43" mass="5113">MEINGICLIRRRRLHIWPFINSGIRTRDAALLTESLNRHLELN</sequence>
<proteinExistence type="predicted"/>
<organism evidence="1 2">
    <name type="scientific">Rosa chinensis</name>
    <name type="common">China rose</name>
    <dbReference type="NCBI Taxonomy" id="74649"/>
    <lineage>
        <taxon>Eukaryota</taxon>
        <taxon>Viridiplantae</taxon>
        <taxon>Streptophyta</taxon>
        <taxon>Embryophyta</taxon>
        <taxon>Tracheophyta</taxon>
        <taxon>Spermatophyta</taxon>
        <taxon>Magnoliopsida</taxon>
        <taxon>eudicotyledons</taxon>
        <taxon>Gunneridae</taxon>
        <taxon>Pentapetalae</taxon>
        <taxon>rosids</taxon>
        <taxon>fabids</taxon>
        <taxon>Rosales</taxon>
        <taxon>Rosaceae</taxon>
        <taxon>Rosoideae</taxon>
        <taxon>Rosoideae incertae sedis</taxon>
        <taxon>Rosa</taxon>
    </lineage>
</organism>
<name>A0A2P6RFG7_ROSCH</name>
<evidence type="ECO:0000313" key="1">
    <source>
        <dbReference type="EMBL" id="PRQ45155.1"/>
    </source>
</evidence>
<dbReference type="AlphaFoldDB" id="A0A2P6RFG7"/>
<comment type="caution">
    <text evidence="1">The sequence shown here is derived from an EMBL/GenBank/DDBJ whole genome shotgun (WGS) entry which is preliminary data.</text>
</comment>
<protein>
    <submittedName>
        <fullName evidence="1">Uncharacterized protein</fullName>
    </submittedName>
</protein>
<dbReference type="Proteomes" id="UP000238479">
    <property type="component" value="Chromosome 3"/>
</dbReference>
<gene>
    <name evidence="1" type="ORF">RchiOBHm_Chr3g0487111</name>
</gene>
<dbReference type="EMBL" id="PDCK01000041">
    <property type="protein sequence ID" value="PRQ45155.1"/>
    <property type="molecule type" value="Genomic_DNA"/>
</dbReference>
<dbReference type="Gramene" id="PRQ45155">
    <property type="protein sequence ID" value="PRQ45155"/>
    <property type="gene ID" value="RchiOBHm_Chr3g0487111"/>
</dbReference>
<evidence type="ECO:0000313" key="2">
    <source>
        <dbReference type="Proteomes" id="UP000238479"/>
    </source>
</evidence>